<dbReference type="InterPro" id="IPR011990">
    <property type="entry name" value="TPR-like_helical_dom_sf"/>
</dbReference>
<dbReference type="OrthoDB" id="9984275at2759"/>
<evidence type="ECO:0000256" key="7">
    <source>
        <dbReference type="ARBA" id="ARBA00040047"/>
    </source>
</evidence>
<evidence type="ECO:0000256" key="9">
    <source>
        <dbReference type="SAM" id="MobiDB-lite"/>
    </source>
</evidence>
<comment type="similarity">
    <text evidence="2">Belongs to the SNAP family.</text>
</comment>
<dbReference type="PANTHER" id="PTHR13768:SF2">
    <property type="entry name" value="GAMMA-SOLUBLE NSF ATTACHMENT PROTEIN"/>
    <property type="match status" value="1"/>
</dbReference>
<evidence type="ECO:0000313" key="11">
    <source>
        <dbReference type="Proteomes" id="UP001151518"/>
    </source>
</evidence>
<proteinExistence type="inferred from homology"/>
<evidence type="ECO:0000256" key="1">
    <source>
        <dbReference type="ARBA" id="ARBA00004170"/>
    </source>
</evidence>
<comment type="caution">
    <text evidence="10">The sequence shown here is derived from an EMBL/GenBank/DDBJ whole genome shotgun (WGS) entry which is preliminary data.</text>
</comment>
<reference evidence="10" key="1">
    <citation type="submission" date="2022-07" db="EMBL/GenBank/DDBJ databases">
        <title>Phylogenomic reconstructions and comparative analyses of Kickxellomycotina fungi.</title>
        <authorList>
            <person name="Reynolds N.K."/>
            <person name="Stajich J.E."/>
            <person name="Barry K."/>
            <person name="Grigoriev I.V."/>
            <person name="Crous P."/>
            <person name="Smith M.E."/>
        </authorList>
    </citation>
    <scope>NUCLEOTIDE SEQUENCE</scope>
    <source>
        <strain evidence="10">NRRL 3115</strain>
    </source>
</reference>
<evidence type="ECO:0000256" key="5">
    <source>
        <dbReference type="ARBA" id="ARBA00022927"/>
    </source>
</evidence>
<keyword evidence="5" id="KW-0653">Protein transport</keyword>
<name>A0A9W8G1X3_9FUNG</name>
<feature type="compositionally biased region" description="Low complexity" evidence="9">
    <location>
        <begin position="297"/>
        <end position="328"/>
    </location>
</feature>
<dbReference type="AlphaFoldDB" id="A0A9W8G1X3"/>
<dbReference type="Proteomes" id="UP001151518">
    <property type="component" value="Unassembled WGS sequence"/>
</dbReference>
<dbReference type="GO" id="GO:0031201">
    <property type="term" value="C:SNARE complex"/>
    <property type="evidence" value="ECO:0007669"/>
    <property type="project" value="TreeGrafter"/>
</dbReference>
<gene>
    <name evidence="10" type="ORF">GGI25_003449</name>
</gene>
<comment type="subcellular location">
    <subcellularLocation>
        <location evidence="1">Membrane</location>
        <topology evidence="1">Peripheral membrane protein</topology>
    </subcellularLocation>
</comment>
<dbReference type="EMBL" id="JANBTW010000038">
    <property type="protein sequence ID" value="KAJ2676697.1"/>
    <property type="molecule type" value="Genomic_DNA"/>
</dbReference>
<dbReference type="GO" id="GO:0006886">
    <property type="term" value="P:intracellular protein transport"/>
    <property type="evidence" value="ECO:0007669"/>
    <property type="project" value="InterPro"/>
</dbReference>
<feature type="region of interest" description="Disordered" evidence="9">
    <location>
        <begin position="284"/>
        <end position="340"/>
    </location>
</feature>
<dbReference type="Gene3D" id="1.25.40.10">
    <property type="entry name" value="Tetratricopeptide repeat domain"/>
    <property type="match status" value="1"/>
</dbReference>
<evidence type="ECO:0000313" key="10">
    <source>
        <dbReference type="EMBL" id="KAJ2676697.1"/>
    </source>
</evidence>
<dbReference type="GO" id="GO:0005483">
    <property type="term" value="F:soluble NSF attachment protein activity"/>
    <property type="evidence" value="ECO:0007669"/>
    <property type="project" value="TreeGrafter"/>
</dbReference>
<evidence type="ECO:0000256" key="4">
    <source>
        <dbReference type="ARBA" id="ARBA00022892"/>
    </source>
</evidence>
<dbReference type="GO" id="GO:0016192">
    <property type="term" value="P:vesicle-mediated transport"/>
    <property type="evidence" value="ECO:0007669"/>
    <property type="project" value="UniProtKB-KW"/>
</dbReference>
<dbReference type="SUPFAM" id="SSF48452">
    <property type="entry name" value="TPR-like"/>
    <property type="match status" value="1"/>
</dbReference>
<dbReference type="InterPro" id="IPR000744">
    <property type="entry name" value="NSF_attach"/>
</dbReference>
<dbReference type="GO" id="GO:0005774">
    <property type="term" value="C:vacuolar membrane"/>
    <property type="evidence" value="ECO:0007669"/>
    <property type="project" value="TreeGrafter"/>
</dbReference>
<organism evidence="10 11">
    <name type="scientific">Coemansia spiralis</name>
    <dbReference type="NCBI Taxonomy" id="417178"/>
    <lineage>
        <taxon>Eukaryota</taxon>
        <taxon>Fungi</taxon>
        <taxon>Fungi incertae sedis</taxon>
        <taxon>Zoopagomycota</taxon>
        <taxon>Kickxellomycotina</taxon>
        <taxon>Kickxellomycetes</taxon>
        <taxon>Kickxellales</taxon>
        <taxon>Kickxellaceae</taxon>
        <taxon>Coemansia</taxon>
    </lineage>
</organism>
<protein>
    <recommendedName>
        <fullName evidence="7">Gamma-soluble NSF attachment protein</fullName>
    </recommendedName>
    <alternativeName>
        <fullName evidence="8">N-ethylmaleimide-sensitive factor attachment protein gamma</fullName>
    </alternativeName>
</protein>
<dbReference type="Pfam" id="PF14938">
    <property type="entry name" value="SNAP"/>
    <property type="match status" value="1"/>
</dbReference>
<keyword evidence="6" id="KW-0472">Membrane</keyword>
<sequence>MDTSGSLNLAKGYVKDAQKASKSSWFSSPEWDTAAQYWDKAAGAYKTARHFEEAIDCHVKASEAFTKVNAQYLAAKGYEYAASLAEKQLNDHAKTVKYYTHASDLYRLQGSSAERAAEMMEKAAKACEDIDTSQAIKMYEAALTIYETEDRGRFSSGTFKKLTAYLIEKNRLSEAADVQLRFYAICEQINNRFEINKCRLSTIVLLLAFGDNVEAGKKMDEFSQNMDFVRTEEFAVADKMLHAYGNGDQEEFTQLARSQTVSFLDSAISRLAAKIRVPGAVRKEPPAQASSAAVPRAIASSAHPSASTAPASFSAAQYNNNSSNSAAAGVPPEDEDDDLL</sequence>
<evidence type="ECO:0000256" key="3">
    <source>
        <dbReference type="ARBA" id="ARBA00022448"/>
    </source>
</evidence>
<evidence type="ECO:0000256" key="6">
    <source>
        <dbReference type="ARBA" id="ARBA00023136"/>
    </source>
</evidence>
<keyword evidence="4" id="KW-0931">ER-Golgi transport</keyword>
<dbReference type="GO" id="GO:0019905">
    <property type="term" value="F:syntaxin binding"/>
    <property type="evidence" value="ECO:0007669"/>
    <property type="project" value="TreeGrafter"/>
</dbReference>
<evidence type="ECO:0000256" key="8">
    <source>
        <dbReference type="ARBA" id="ARBA00042485"/>
    </source>
</evidence>
<evidence type="ECO:0000256" key="2">
    <source>
        <dbReference type="ARBA" id="ARBA00010050"/>
    </source>
</evidence>
<dbReference type="PANTHER" id="PTHR13768">
    <property type="entry name" value="SOLUBLE NSF ATTACHMENT PROTEIN SNAP"/>
    <property type="match status" value="1"/>
</dbReference>
<accession>A0A9W8G1X3</accession>
<keyword evidence="3" id="KW-0813">Transport</keyword>